<protein>
    <recommendedName>
        <fullName evidence="5">Luciferase-like domain-containing protein</fullName>
    </recommendedName>
</protein>
<dbReference type="GO" id="GO:0008726">
    <property type="term" value="F:alkanesulfonate monooxygenase activity"/>
    <property type="evidence" value="ECO:0007669"/>
    <property type="project" value="TreeGrafter"/>
</dbReference>
<dbReference type="GO" id="GO:0046306">
    <property type="term" value="P:alkanesulfonate catabolic process"/>
    <property type="evidence" value="ECO:0007669"/>
    <property type="project" value="TreeGrafter"/>
</dbReference>
<dbReference type="AlphaFoldDB" id="A0A381QPH4"/>
<feature type="domain" description="Luciferase-like" evidence="5">
    <location>
        <begin position="15"/>
        <end position="245"/>
    </location>
</feature>
<dbReference type="SUPFAM" id="SSF51679">
    <property type="entry name" value="Bacterial luciferase-like"/>
    <property type="match status" value="1"/>
</dbReference>
<keyword evidence="1" id="KW-0285">Flavoprotein</keyword>
<dbReference type="Pfam" id="PF00296">
    <property type="entry name" value="Bac_luciferase"/>
    <property type="match status" value="1"/>
</dbReference>
<dbReference type="PANTHER" id="PTHR42847:SF4">
    <property type="entry name" value="ALKANESULFONATE MONOOXYGENASE-RELATED"/>
    <property type="match status" value="1"/>
</dbReference>
<reference evidence="6" key="1">
    <citation type="submission" date="2018-05" db="EMBL/GenBank/DDBJ databases">
        <authorList>
            <person name="Lanie J.A."/>
            <person name="Ng W.-L."/>
            <person name="Kazmierczak K.M."/>
            <person name="Andrzejewski T.M."/>
            <person name="Davidsen T.M."/>
            <person name="Wayne K.J."/>
            <person name="Tettelin H."/>
            <person name="Glass J.I."/>
            <person name="Rusch D."/>
            <person name="Podicherti R."/>
            <person name="Tsui H.-C.T."/>
            <person name="Winkler M.E."/>
        </authorList>
    </citation>
    <scope>NUCLEOTIDE SEQUENCE</scope>
</reference>
<sequence length="291" mass="32401">MDIGIALLMTQHDFNTIDLARLVEELGFESLWAPEHGIVPVDFKVDPPLGQQGGVPRFYTEGGINQIVDPLIFLAGAAVATTKIKLGTGICLVPERNPIRLAKEVATLDQISGGRFLFGVGAGWLRGESEILGVDFPHRWKQTREYVNVMKELWTTDVTEYHGEYIDFPPLVCSPKPVQKPHPPIFVGGELESAARRIASYGDGWLPRARNTSRYQDPDKLSGARKHIEELMTARGRDASAFNITMWDAPPDREMNQRFSDAGANRVVHMLNTTDEKSAHEAIEWVAETVL</sequence>
<evidence type="ECO:0000256" key="3">
    <source>
        <dbReference type="ARBA" id="ARBA00023002"/>
    </source>
</evidence>
<keyword evidence="3" id="KW-0560">Oxidoreductase</keyword>
<dbReference type="InterPro" id="IPR050172">
    <property type="entry name" value="SsuD_RutA_monooxygenase"/>
</dbReference>
<evidence type="ECO:0000256" key="2">
    <source>
        <dbReference type="ARBA" id="ARBA00022643"/>
    </source>
</evidence>
<keyword evidence="4" id="KW-0503">Monooxygenase</keyword>
<dbReference type="PANTHER" id="PTHR42847">
    <property type="entry name" value="ALKANESULFONATE MONOOXYGENASE"/>
    <property type="match status" value="1"/>
</dbReference>
<accession>A0A381QPH4</accession>
<dbReference type="EMBL" id="UINC01001460">
    <property type="protein sequence ID" value="SUZ81242.1"/>
    <property type="molecule type" value="Genomic_DNA"/>
</dbReference>
<evidence type="ECO:0000313" key="6">
    <source>
        <dbReference type="EMBL" id="SUZ81242.1"/>
    </source>
</evidence>
<evidence type="ECO:0000259" key="5">
    <source>
        <dbReference type="Pfam" id="PF00296"/>
    </source>
</evidence>
<proteinExistence type="predicted"/>
<evidence type="ECO:0000256" key="4">
    <source>
        <dbReference type="ARBA" id="ARBA00023033"/>
    </source>
</evidence>
<gene>
    <name evidence="6" type="ORF">METZ01_LOCUS34096</name>
</gene>
<dbReference type="InterPro" id="IPR019921">
    <property type="entry name" value="Lucif-like_OxRdtase_Rv2161c"/>
</dbReference>
<dbReference type="InterPro" id="IPR011251">
    <property type="entry name" value="Luciferase-like_dom"/>
</dbReference>
<dbReference type="InterPro" id="IPR036661">
    <property type="entry name" value="Luciferase-like_sf"/>
</dbReference>
<name>A0A381QPH4_9ZZZZ</name>
<evidence type="ECO:0000256" key="1">
    <source>
        <dbReference type="ARBA" id="ARBA00022630"/>
    </source>
</evidence>
<organism evidence="6">
    <name type="scientific">marine metagenome</name>
    <dbReference type="NCBI Taxonomy" id="408172"/>
    <lineage>
        <taxon>unclassified sequences</taxon>
        <taxon>metagenomes</taxon>
        <taxon>ecological metagenomes</taxon>
    </lineage>
</organism>
<dbReference type="Gene3D" id="3.20.20.30">
    <property type="entry name" value="Luciferase-like domain"/>
    <property type="match status" value="1"/>
</dbReference>
<dbReference type="NCBIfam" id="TIGR03619">
    <property type="entry name" value="F420_Rv2161c"/>
    <property type="match status" value="1"/>
</dbReference>
<keyword evidence="2" id="KW-0288">FMN</keyword>